<dbReference type="Gene3D" id="1.10.357.40">
    <property type="entry name" value="YbiA-like"/>
    <property type="match status" value="1"/>
</dbReference>
<accession>A0ABY5U5S0</accession>
<dbReference type="RefSeq" id="WP_022738131.1">
    <property type="nucleotide sequence ID" value="NZ_CP103866.1"/>
</dbReference>
<gene>
    <name evidence="1" type="ORF">NYR52_07685</name>
</gene>
<organism evidence="1 2">
    <name type="scientific">Laceyella sacchari</name>
    <name type="common">Thermoactinomyces thalpophilus</name>
    <dbReference type="NCBI Taxonomy" id="37482"/>
    <lineage>
        <taxon>Bacteria</taxon>
        <taxon>Bacillati</taxon>
        <taxon>Bacillota</taxon>
        <taxon>Bacilli</taxon>
        <taxon>Bacillales</taxon>
        <taxon>Thermoactinomycetaceae</taxon>
        <taxon>Laceyella</taxon>
    </lineage>
</organism>
<evidence type="ECO:0000313" key="1">
    <source>
        <dbReference type="EMBL" id="UWE04987.1"/>
    </source>
</evidence>
<dbReference type="Proteomes" id="UP001058650">
    <property type="component" value="Chromosome"/>
</dbReference>
<protein>
    <recommendedName>
        <fullName evidence="3">Transposase</fullName>
    </recommendedName>
</protein>
<evidence type="ECO:0008006" key="3">
    <source>
        <dbReference type="Google" id="ProtNLM"/>
    </source>
</evidence>
<sequence>MGRSRKHPIRPDWEEVKEQVMRTAVYHKFKFMLIYEACCCPLVTN</sequence>
<reference evidence="1" key="1">
    <citation type="submission" date="2022-08" db="EMBL/GenBank/DDBJ databases">
        <title>The complete genome sequence of the thermophilic bacterium Laceyella sacchari FBKL4.010 reveals the basis for tetramethylpyrazine biosynthesis in Moutai-flavor Daqu.</title>
        <authorList>
            <person name="Li D."/>
            <person name="Huang W."/>
            <person name="Wang C."/>
            <person name="Qiu S."/>
        </authorList>
    </citation>
    <scope>NUCLEOTIDE SEQUENCE</scope>
    <source>
        <strain evidence="1">FBKL4.014</strain>
    </source>
</reference>
<dbReference type="EMBL" id="CP103866">
    <property type="protein sequence ID" value="UWE04987.1"/>
    <property type="molecule type" value="Genomic_DNA"/>
</dbReference>
<dbReference type="InterPro" id="IPR037238">
    <property type="entry name" value="YbiA-like_sf"/>
</dbReference>
<proteinExistence type="predicted"/>
<dbReference type="SUPFAM" id="SSF143990">
    <property type="entry name" value="YbiA-like"/>
    <property type="match status" value="1"/>
</dbReference>
<keyword evidence="2" id="KW-1185">Reference proteome</keyword>
<name>A0ABY5U5S0_LACSH</name>
<evidence type="ECO:0000313" key="2">
    <source>
        <dbReference type="Proteomes" id="UP001058650"/>
    </source>
</evidence>